<dbReference type="PANTHER" id="PTHR46241:SF1">
    <property type="entry name" value="OUTER DYNEIN ARM-DOCKING COMPLEX SUBUNIT 2"/>
    <property type="match status" value="1"/>
</dbReference>
<feature type="repeat" description="ARM" evidence="1">
    <location>
        <begin position="129"/>
        <end position="171"/>
    </location>
</feature>
<accession>A0ABD2Q605</accession>
<dbReference type="Proteomes" id="UP001626550">
    <property type="component" value="Unassembled WGS sequence"/>
</dbReference>
<dbReference type="InterPro" id="IPR000225">
    <property type="entry name" value="Armadillo"/>
</dbReference>
<reference evidence="2 3" key="1">
    <citation type="submission" date="2024-11" db="EMBL/GenBank/DDBJ databases">
        <title>Adaptive evolution of stress response genes in parasites aligns with host niche diversity.</title>
        <authorList>
            <person name="Hahn C."/>
            <person name="Resl P."/>
        </authorList>
    </citation>
    <scope>NUCLEOTIDE SEQUENCE [LARGE SCALE GENOMIC DNA]</scope>
    <source>
        <strain evidence="2">EGGRZ-B1_66</strain>
        <tissue evidence="2">Body</tissue>
    </source>
</reference>
<evidence type="ECO:0000313" key="3">
    <source>
        <dbReference type="Proteomes" id="UP001626550"/>
    </source>
</evidence>
<sequence>MYFRKKDSDLIPADSDDDHGFESEDELELLDLRRQDPGADLPAEYWQIGKLIKFIKSGNQTSTIISLCALRDMALDQEVCQMAVREVGGLEVLINLLETEEVRCKVGALQVLKTISAHAQVRQSLADLGGLEPMVQLLSSSNREVQCLSAETIANIAKFSRARNFVLHHRGIKKLVTMLDAPFSSTKKSGAKFSSYENVPDLEVARCGALALWSLSRSQSVKNEMRRCGAINLLGSLLQTSSNENMLIAVMGTLQECASDGLGYDWAFGEKLEESKQHHQDP</sequence>
<keyword evidence="3" id="KW-1185">Reference proteome</keyword>
<dbReference type="PANTHER" id="PTHR46241">
    <property type="entry name" value="ARMADILLO REPEAT-CONTAINING PROTEIN 4 ARMC4"/>
    <property type="match status" value="1"/>
</dbReference>
<dbReference type="InterPro" id="IPR016024">
    <property type="entry name" value="ARM-type_fold"/>
</dbReference>
<evidence type="ECO:0000313" key="2">
    <source>
        <dbReference type="EMBL" id="KAL3315005.1"/>
    </source>
</evidence>
<comment type="caution">
    <text evidence="2">The sequence shown here is derived from an EMBL/GenBank/DDBJ whole genome shotgun (WGS) entry which is preliminary data.</text>
</comment>
<dbReference type="Pfam" id="PF00514">
    <property type="entry name" value="Arm"/>
    <property type="match status" value="1"/>
</dbReference>
<organism evidence="2 3">
    <name type="scientific">Cichlidogyrus casuarinus</name>
    <dbReference type="NCBI Taxonomy" id="1844966"/>
    <lineage>
        <taxon>Eukaryota</taxon>
        <taxon>Metazoa</taxon>
        <taxon>Spiralia</taxon>
        <taxon>Lophotrochozoa</taxon>
        <taxon>Platyhelminthes</taxon>
        <taxon>Monogenea</taxon>
        <taxon>Monopisthocotylea</taxon>
        <taxon>Dactylogyridea</taxon>
        <taxon>Ancyrocephalidae</taxon>
        <taxon>Cichlidogyrus</taxon>
    </lineage>
</organism>
<proteinExistence type="predicted"/>
<dbReference type="InterPro" id="IPR011989">
    <property type="entry name" value="ARM-like"/>
</dbReference>
<gene>
    <name evidence="2" type="primary">ARMC4_1</name>
    <name evidence="2" type="ORF">Ciccas_006362</name>
</gene>
<dbReference type="SUPFAM" id="SSF48371">
    <property type="entry name" value="ARM repeat"/>
    <property type="match status" value="1"/>
</dbReference>
<evidence type="ECO:0000256" key="1">
    <source>
        <dbReference type="PROSITE-ProRule" id="PRU00259"/>
    </source>
</evidence>
<dbReference type="SMART" id="SM00185">
    <property type="entry name" value="ARM"/>
    <property type="match status" value="4"/>
</dbReference>
<dbReference type="EMBL" id="JBJKFK010000852">
    <property type="protein sequence ID" value="KAL3315005.1"/>
    <property type="molecule type" value="Genomic_DNA"/>
</dbReference>
<feature type="non-terminal residue" evidence="2">
    <location>
        <position position="282"/>
    </location>
</feature>
<dbReference type="AlphaFoldDB" id="A0ABD2Q605"/>
<name>A0ABD2Q605_9PLAT</name>
<dbReference type="PROSITE" id="PS50176">
    <property type="entry name" value="ARM_REPEAT"/>
    <property type="match status" value="1"/>
</dbReference>
<protein>
    <submittedName>
        <fullName evidence="2">Armadillo repeat-containing protein 4</fullName>
    </submittedName>
</protein>
<dbReference type="Gene3D" id="1.25.10.10">
    <property type="entry name" value="Leucine-rich Repeat Variant"/>
    <property type="match status" value="2"/>
</dbReference>